<name>A0ACC1RLG5_9HYPO</name>
<comment type="caution">
    <text evidence="1">The sequence shown here is derived from an EMBL/GenBank/DDBJ whole genome shotgun (WGS) entry which is preliminary data.</text>
</comment>
<gene>
    <name evidence="1" type="ORF">NM208_g13488</name>
</gene>
<reference evidence="1" key="1">
    <citation type="submission" date="2022-08" db="EMBL/GenBank/DDBJ databases">
        <title>Genome Sequence of Fusarium decemcellulare.</title>
        <authorList>
            <person name="Buettner E."/>
        </authorList>
    </citation>
    <scope>NUCLEOTIDE SEQUENCE</scope>
    <source>
        <strain evidence="1">Babe19</strain>
    </source>
</reference>
<organism evidence="1 2">
    <name type="scientific">Fusarium decemcellulare</name>
    <dbReference type="NCBI Taxonomy" id="57161"/>
    <lineage>
        <taxon>Eukaryota</taxon>
        <taxon>Fungi</taxon>
        <taxon>Dikarya</taxon>
        <taxon>Ascomycota</taxon>
        <taxon>Pezizomycotina</taxon>
        <taxon>Sordariomycetes</taxon>
        <taxon>Hypocreomycetidae</taxon>
        <taxon>Hypocreales</taxon>
        <taxon>Nectriaceae</taxon>
        <taxon>Fusarium</taxon>
        <taxon>Fusarium decemcellulare species complex</taxon>
    </lineage>
</organism>
<accession>A0ACC1RLG5</accession>
<sequence>MRSGGEKVYLEFTYRRPRLLASTLFALYAVLLGFTASNCIIFSQYTLFAFGMDDANDVLRKGLAVGLLTFVTIVHGVFPKTGVKIQNVLGWIKIGIILFMILSGFYVVIFRPDVGTVPHTGQLAWDHLWDDSSWNWGVIATSLFKVFYSYAGLDNVTNVMNEVKNPVRTLRSVALTALATACGMYFLINVAYFLVVPIDEIRGSGELIAALFFERNVMVVAFAMARMKQEIARQGFLPYSELLSSSRPFNSPLGGFFIHYIPSFLVMVLPPSGAIYSFILEIDGYAAQLIGLAAAVGLVKLRFERPDLKRPFKAWIPAVVVKIILGCALLAAPFFRPPEDKGGMFYATYAIVSLSICVLGVIYWYFWTIAIPRWRGTKLEEETKVLGDGTTITKLRYQLDQQSKNRNLRRTEAAAYRLSTLRRCRTDCMCLVAGFSVPNLIESMLNCVDGARTGVNGSRWAGLRMVDGLGKSLVLGLCRSIVPVILLIGSPCQPEEIPPQRREVSLIQWILGQSAQKKALVSHSRAAKQRREAMRRWKRKVLVISQLRCQAKETAKLAEGHAWCICREQGQGLGIPAEEESSQLKRRPVLIVGEQTSRLLPKTFCGPLTPDKRRKRRRALRDGLVRVWRVWLLDKRFSPFLKPRVVLALPLKLLQSTRPCKAQNLRGLSDGKAGAWLCFWKEFTLALFLDCRVSAITVIAWQPLRCERSGYAPSCGDSKFVEICGACWSKQETCMHAWLSLQRVAGGLQHCLRMLHSFRRRSKDWRLDSSKMQSNLDAARESEFSVTAVNSTNHLDPAITFESGRFKIRAPFLPIPSRPAELSLPTHRFTWQ</sequence>
<proteinExistence type="predicted"/>
<keyword evidence="2" id="KW-1185">Reference proteome</keyword>
<protein>
    <submittedName>
        <fullName evidence="1">Uncharacterized protein</fullName>
    </submittedName>
</protein>
<dbReference type="EMBL" id="JANRMS010002775">
    <property type="protein sequence ID" value="KAJ3520996.1"/>
    <property type="molecule type" value="Genomic_DNA"/>
</dbReference>
<evidence type="ECO:0000313" key="1">
    <source>
        <dbReference type="EMBL" id="KAJ3520996.1"/>
    </source>
</evidence>
<dbReference type="Proteomes" id="UP001148629">
    <property type="component" value="Unassembled WGS sequence"/>
</dbReference>
<evidence type="ECO:0000313" key="2">
    <source>
        <dbReference type="Proteomes" id="UP001148629"/>
    </source>
</evidence>